<reference evidence="2" key="2">
    <citation type="journal article" date="2008" name="Genome Biol.">
        <title>Improved genome assembly and evidence-based global gene model set for the chordate Ciona intestinalis: new insight into intron and operon populations.</title>
        <authorList>
            <person name="Satou Y."/>
            <person name="Mineta K."/>
            <person name="Ogasawara M."/>
            <person name="Sasakura Y."/>
            <person name="Shoguchi E."/>
            <person name="Ueno K."/>
            <person name="Yamada L."/>
            <person name="Matsumoto J."/>
            <person name="Wasserscheid J."/>
            <person name="Dewar K."/>
            <person name="Wiley G.B."/>
            <person name="Macmil S.L."/>
            <person name="Roe B.A."/>
            <person name="Zeller R.W."/>
            <person name="Hastings K.E."/>
            <person name="Lemaire P."/>
            <person name="Lindquist E."/>
            <person name="Endo T."/>
            <person name="Hotta K."/>
            <person name="Inaba K."/>
        </authorList>
    </citation>
    <scope>NUCLEOTIDE SEQUENCE [LARGE SCALE GENOMIC DNA]</scope>
    <source>
        <strain evidence="2">wild type</strain>
    </source>
</reference>
<accession>F6ZME0</accession>
<protein>
    <submittedName>
        <fullName evidence="2">Uncharacterized protein</fullName>
    </submittedName>
</protein>
<feature type="compositionally biased region" description="Basic and acidic residues" evidence="1">
    <location>
        <begin position="216"/>
        <end position="229"/>
    </location>
</feature>
<evidence type="ECO:0000256" key="1">
    <source>
        <dbReference type="SAM" id="MobiDB-lite"/>
    </source>
</evidence>
<feature type="compositionally biased region" description="Polar residues" evidence="1">
    <location>
        <begin position="59"/>
        <end position="73"/>
    </location>
</feature>
<feature type="compositionally biased region" description="Basic and acidic residues" evidence="1">
    <location>
        <begin position="383"/>
        <end position="410"/>
    </location>
</feature>
<feature type="region of interest" description="Disordered" evidence="1">
    <location>
        <begin position="348"/>
        <end position="451"/>
    </location>
</feature>
<evidence type="ECO:0000313" key="3">
    <source>
        <dbReference type="Proteomes" id="UP000008144"/>
    </source>
</evidence>
<proteinExistence type="predicted"/>
<organism evidence="2 3">
    <name type="scientific">Ciona intestinalis</name>
    <name type="common">Transparent sea squirt</name>
    <name type="synonym">Ascidia intestinalis</name>
    <dbReference type="NCBI Taxonomy" id="7719"/>
    <lineage>
        <taxon>Eukaryota</taxon>
        <taxon>Metazoa</taxon>
        <taxon>Chordata</taxon>
        <taxon>Tunicata</taxon>
        <taxon>Ascidiacea</taxon>
        <taxon>Phlebobranchia</taxon>
        <taxon>Cionidae</taxon>
        <taxon>Ciona</taxon>
    </lineage>
</organism>
<dbReference type="Ensembl" id="ENSCINT00000006976.3">
    <property type="protein sequence ID" value="ENSCINP00000006976.3"/>
    <property type="gene ID" value="ENSCING00000003409.3"/>
</dbReference>
<feature type="compositionally biased region" description="Basic and acidic residues" evidence="1">
    <location>
        <begin position="174"/>
        <end position="191"/>
    </location>
</feature>
<name>F6ZME0_CIOIN</name>
<sequence length="451" mass="51413">MSSTAPESQDPTKGGLGAKGMRVQGFKGFKLKVNSQILFKTSGLKPNPIKTQEKLPQPHITSPRQNPLKSPTLKSPPHKSPLKNRKNENQHTPNKSNIFEIMAGKADIGPPTPQQPHAPKLTSPVKKPDLTLDKSRSIIPTNVKSDDKKSRSSDVSSKEIQSNVRTSRARSRSTSRDRSRQRWSHDEERTNHSRTPKRSRRSRSRDRSFRRREPRRSREFVRSSFDSRKSSNTNSNERSHTNRKRHVTSSDSSDDDITMRRMRERRSGKSPLKYSSKKKVKHESHEDKKTDKTRKKSPVKVDTNVQKKDRIVELGVRKSSSEKANKNEVKTTKPQLKSVVPLASIGCWLEDEEDDEEEQLSDEKNERNVFDSLLVVTSQSKQTNHDNELSLHHNEDQSHHNQDNNEHLPTDNETENIPSFSPTLNNPTVKGNPPVSPTHLTPQDDPPVEQN</sequence>
<feature type="compositionally biased region" description="Basic residues" evidence="1">
    <location>
        <begin position="192"/>
        <end position="215"/>
    </location>
</feature>
<dbReference type="InParanoid" id="F6ZME0"/>
<feature type="compositionally biased region" description="Polar residues" evidence="1">
    <location>
        <begin position="1"/>
        <end position="11"/>
    </location>
</feature>
<feature type="region of interest" description="Disordered" evidence="1">
    <location>
        <begin position="1"/>
        <end position="20"/>
    </location>
</feature>
<dbReference type="EMBL" id="EAAA01002809">
    <property type="status" value="NOT_ANNOTATED_CDS"/>
    <property type="molecule type" value="Genomic_DNA"/>
</dbReference>
<keyword evidence="3" id="KW-1185">Reference proteome</keyword>
<feature type="compositionally biased region" description="Basic and acidic residues" evidence="1">
    <location>
        <begin position="305"/>
        <end position="331"/>
    </location>
</feature>
<dbReference type="AlphaFoldDB" id="F6ZME0"/>
<dbReference type="OMA" id="KHESHED"/>
<reference evidence="2" key="4">
    <citation type="submission" date="2025-09" db="UniProtKB">
        <authorList>
            <consortium name="Ensembl"/>
        </authorList>
    </citation>
    <scope>IDENTIFICATION</scope>
</reference>
<evidence type="ECO:0000313" key="2">
    <source>
        <dbReference type="Ensembl" id="ENSCINP00000006976.3"/>
    </source>
</evidence>
<feature type="region of interest" description="Disordered" evidence="1">
    <location>
        <begin position="40"/>
        <end position="335"/>
    </location>
</feature>
<dbReference type="GeneTree" id="ENSGT00660000097138"/>
<feature type="compositionally biased region" description="Basic and acidic residues" evidence="1">
    <location>
        <begin position="126"/>
        <end position="136"/>
    </location>
</feature>
<reference evidence="2" key="3">
    <citation type="submission" date="2025-08" db="UniProtKB">
        <authorList>
            <consortium name="Ensembl"/>
        </authorList>
    </citation>
    <scope>IDENTIFICATION</scope>
</reference>
<reference evidence="3" key="1">
    <citation type="journal article" date="2002" name="Science">
        <title>The draft genome of Ciona intestinalis: insights into chordate and vertebrate origins.</title>
        <authorList>
            <person name="Dehal P."/>
            <person name="Satou Y."/>
            <person name="Campbell R.K."/>
            <person name="Chapman J."/>
            <person name="Degnan B."/>
            <person name="De Tomaso A."/>
            <person name="Davidson B."/>
            <person name="Di Gregorio A."/>
            <person name="Gelpke M."/>
            <person name="Goodstein D.M."/>
            <person name="Harafuji N."/>
            <person name="Hastings K.E."/>
            <person name="Ho I."/>
            <person name="Hotta K."/>
            <person name="Huang W."/>
            <person name="Kawashima T."/>
            <person name="Lemaire P."/>
            <person name="Martinez D."/>
            <person name="Meinertzhagen I.A."/>
            <person name="Necula S."/>
            <person name="Nonaka M."/>
            <person name="Putnam N."/>
            <person name="Rash S."/>
            <person name="Saiga H."/>
            <person name="Satake M."/>
            <person name="Terry A."/>
            <person name="Yamada L."/>
            <person name="Wang H.G."/>
            <person name="Awazu S."/>
            <person name="Azumi K."/>
            <person name="Boore J."/>
            <person name="Branno M."/>
            <person name="Chin-Bow S."/>
            <person name="DeSantis R."/>
            <person name="Doyle S."/>
            <person name="Francino P."/>
            <person name="Keys D.N."/>
            <person name="Haga S."/>
            <person name="Hayashi H."/>
            <person name="Hino K."/>
            <person name="Imai K.S."/>
            <person name="Inaba K."/>
            <person name="Kano S."/>
            <person name="Kobayashi K."/>
            <person name="Kobayashi M."/>
            <person name="Lee B.I."/>
            <person name="Makabe K.W."/>
            <person name="Manohar C."/>
            <person name="Matassi G."/>
            <person name="Medina M."/>
            <person name="Mochizuki Y."/>
            <person name="Mount S."/>
            <person name="Morishita T."/>
            <person name="Miura S."/>
            <person name="Nakayama A."/>
            <person name="Nishizaka S."/>
            <person name="Nomoto H."/>
            <person name="Ohta F."/>
            <person name="Oishi K."/>
            <person name="Rigoutsos I."/>
            <person name="Sano M."/>
            <person name="Sasaki A."/>
            <person name="Sasakura Y."/>
            <person name="Shoguchi E."/>
            <person name="Shin-i T."/>
            <person name="Spagnuolo A."/>
            <person name="Stainier D."/>
            <person name="Suzuki M.M."/>
            <person name="Tassy O."/>
            <person name="Takatori N."/>
            <person name="Tokuoka M."/>
            <person name="Yagi K."/>
            <person name="Yoshizaki F."/>
            <person name="Wada S."/>
            <person name="Zhang C."/>
            <person name="Hyatt P.D."/>
            <person name="Larimer F."/>
            <person name="Detter C."/>
            <person name="Doggett N."/>
            <person name="Glavina T."/>
            <person name="Hawkins T."/>
            <person name="Richardson P."/>
            <person name="Lucas S."/>
            <person name="Kohara Y."/>
            <person name="Levine M."/>
            <person name="Satoh N."/>
            <person name="Rokhsar D.S."/>
        </authorList>
    </citation>
    <scope>NUCLEOTIDE SEQUENCE [LARGE SCALE GENOMIC DNA]</scope>
</reference>
<feature type="compositionally biased region" description="Basic and acidic residues" evidence="1">
    <location>
        <begin position="257"/>
        <end position="267"/>
    </location>
</feature>
<feature type="compositionally biased region" description="Polar residues" evidence="1">
    <location>
        <begin position="415"/>
        <end position="429"/>
    </location>
</feature>
<dbReference type="Proteomes" id="UP000008144">
    <property type="component" value="Chromosome 9"/>
</dbReference>
<feature type="compositionally biased region" description="Acidic residues" evidence="1">
    <location>
        <begin position="349"/>
        <end position="360"/>
    </location>
</feature>
<dbReference type="HOGENOM" id="CLU_607733_0_0_1"/>